<evidence type="ECO:0000313" key="7">
    <source>
        <dbReference type="Proteomes" id="UP000031666"/>
    </source>
</evidence>
<dbReference type="GO" id="GO:0005737">
    <property type="term" value="C:cytoplasm"/>
    <property type="evidence" value="ECO:0007669"/>
    <property type="project" value="InterPro"/>
</dbReference>
<keyword evidence="2 6" id="KW-0808">Transferase</keyword>
<dbReference type="InterPro" id="IPR016181">
    <property type="entry name" value="Acyl_CoA_acyltransferase"/>
</dbReference>
<evidence type="ECO:0000256" key="4">
    <source>
        <dbReference type="ARBA" id="ARBA00033251"/>
    </source>
</evidence>
<reference evidence="6 7" key="2">
    <citation type="submission" date="2015-01" db="EMBL/GenBank/DDBJ databases">
        <authorList>
            <consortium name="NBRP consortium"/>
            <person name="Sawabe T."/>
            <person name="Meirelles P."/>
            <person name="Feng G."/>
            <person name="Sayaka M."/>
            <person name="Hattori M."/>
            <person name="Ohkuma M."/>
        </authorList>
    </citation>
    <scope>NUCLEOTIDE SEQUENCE [LARGE SCALE GENOMIC DNA]</scope>
    <source>
        <strain evidence="7">JCM 19241</strain>
    </source>
</reference>
<dbReference type="SUPFAM" id="SSF55729">
    <property type="entry name" value="Acyl-CoA N-acyltransferases (Nat)"/>
    <property type="match status" value="1"/>
</dbReference>
<dbReference type="CDD" id="cd04301">
    <property type="entry name" value="NAT_SF"/>
    <property type="match status" value="1"/>
</dbReference>
<dbReference type="InterPro" id="IPR010167">
    <property type="entry name" value="NH2A_AcTrfase"/>
</dbReference>
<reference evidence="6 7" key="1">
    <citation type="submission" date="2015-01" db="EMBL/GenBank/DDBJ databases">
        <title>Vibrio sp. C94 JCM 19241 whole genome shotgun sequence.</title>
        <authorList>
            <person name="Sawabe T."/>
            <person name="Meirelles P."/>
            <person name="Feng G."/>
            <person name="Sayaka M."/>
            <person name="Hattori M."/>
            <person name="Ohkuma M."/>
        </authorList>
    </citation>
    <scope>NUCLEOTIDE SEQUENCE [LARGE SCALE GENOMIC DNA]</scope>
    <source>
        <strain evidence="7">JCM 19241</strain>
    </source>
</reference>
<dbReference type="Gene3D" id="3.40.630.30">
    <property type="match status" value="1"/>
</dbReference>
<dbReference type="GO" id="GO:0006526">
    <property type="term" value="P:L-arginine biosynthetic process"/>
    <property type="evidence" value="ECO:0007669"/>
    <property type="project" value="InterPro"/>
</dbReference>
<dbReference type="InterPro" id="IPR000182">
    <property type="entry name" value="GNAT_dom"/>
</dbReference>
<evidence type="ECO:0000256" key="2">
    <source>
        <dbReference type="ARBA" id="ARBA00022679"/>
    </source>
</evidence>
<dbReference type="GO" id="GO:0004042">
    <property type="term" value="F:L-glutamate N-acetyltransferase activity"/>
    <property type="evidence" value="ECO:0007669"/>
    <property type="project" value="InterPro"/>
</dbReference>
<organism evidence="6 7">
    <name type="scientific">Vibrio ishigakensis</name>
    <dbReference type="NCBI Taxonomy" id="1481914"/>
    <lineage>
        <taxon>Bacteria</taxon>
        <taxon>Pseudomonadati</taxon>
        <taxon>Pseudomonadota</taxon>
        <taxon>Gammaproteobacteria</taxon>
        <taxon>Vibrionales</taxon>
        <taxon>Vibrionaceae</taxon>
        <taxon>Vibrio</taxon>
    </lineage>
</organism>
<keyword evidence="3 6" id="KW-0012">Acyltransferase</keyword>
<evidence type="ECO:0000259" key="5">
    <source>
        <dbReference type="Pfam" id="PF13508"/>
    </source>
</evidence>
<comment type="caution">
    <text evidence="6">The sequence shown here is derived from an EMBL/GenBank/DDBJ whole genome shotgun (WGS) entry which is preliminary data.</text>
</comment>
<dbReference type="PANTHER" id="PTHR30602:SF12">
    <property type="entry name" value="AMINO-ACID ACETYLTRANSFERASE NAGS1, CHLOROPLASTIC-RELATED"/>
    <property type="match status" value="1"/>
</dbReference>
<gene>
    <name evidence="6" type="ORF">JCM19241_3765</name>
</gene>
<sequence>MRRSREQLEQEIEQFTIIIKDEMIIGCVALYPYPEDGMAEMACLAIHPDYRDGNRGAHLLTHMSTKPIAWTSHSCLS</sequence>
<dbReference type="AlphaFoldDB" id="A0A0B8QN32"/>
<dbReference type="STRING" id="1481914.JCM19241_3765"/>
<feature type="domain" description="N-acetyltransferase" evidence="5">
    <location>
        <begin position="13"/>
        <end position="63"/>
    </location>
</feature>
<accession>A0A0B8QN32</accession>
<protein>
    <recommendedName>
        <fullName evidence="1">Amino-acid acetyltransferase</fullName>
    </recommendedName>
    <alternativeName>
        <fullName evidence="4">N-acetylglutamate synthase</fullName>
    </alternativeName>
</protein>
<dbReference type="PANTHER" id="PTHR30602">
    <property type="entry name" value="AMINO-ACID ACETYLTRANSFERASE"/>
    <property type="match status" value="1"/>
</dbReference>
<evidence type="ECO:0000313" key="6">
    <source>
        <dbReference type="EMBL" id="GAM78427.1"/>
    </source>
</evidence>
<evidence type="ECO:0000256" key="3">
    <source>
        <dbReference type="ARBA" id="ARBA00023315"/>
    </source>
</evidence>
<dbReference type="Proteomes" id="UP000031666">
    <property type="component" value="Unassembled WGS sequence"/>
</dbReference>
<proteinExistence type="predicted"/>
<dbReference type="Pfam" id="PF13508">
    <property type="entry name" value="Acetyltransf_7"/>
    <property type="match status" value="1"/>
</dbReference>
<evidence type="ECO:0000256" key="1">
    <source>
        <dbReference type="ARBA" id="ARBA00015231"/>
    </source>
</evidence>
<dbReference type="EMBL" id="BBSC01000014">
    <property type="protein sequence ID" value="GAM78427.1"/>
    <property type="molecule type" value="Genomic_DNA"/>
</dbReference>
<name>A0A0B8QN32_9VIBR</name>